<evidence type="ECO:0000313" key="3">
    <source>
        <dbReference type="EMBL" id="MCT9809737.1"/>
    </source>
</evidence>
<dbReference type="InterPro" id="IPR021242">
    <property type="entry name" value="DUF2799"/>
</dbReference>
<evidence type="ECO:0000256" key="1">
    <source>
        <dbReference type="SAM" id="Coils"/>
    </source>
</evidence>
<gene>
    <name evidence="3" type="ORF">N0K08_03765</name>
</gene>
<comment type="caution">
    <text evidence="3">The sequence shown here is derived from an EMBL/GenBank/DDBJ whole genome shotgun (WGS) entry which is preliminary data.</text>
</comment>
<sequence>MKYQSNNFLRIIGFLTLLFALSGCAVMDKAACTQANWNELGKMDAFSGRNKFSSRAQACQEHGLGADQFSYERGMQAGLIAFCTAASGSAHGQNGGYYSRGFCPSSTEADFLSGYTPAYEKYRFQTRMKNLQSEISHKNHLLSNELDKKDRNHAEIDRLRREIRLLKNDMHMEIYMRAIH</sequence>
<feature type="coiled-coil region" evidence="1">
    <location>
        <begin position="142"/>
        <end position="169"/>
    </location>
</feature>
<dbReference type="RefSeq" id="WP_261498695.1">
    <property type="nucleotide sequence ID" value="NZ_JAODYH010000003.1"/>
</dbReference>
<name>A0ABT2PKG5_9BURK</name>
<proteinExistence type="predicted"/>
<organism evidence="3 4">
    <name type="scientific">Acidovorax bellezanensis</name>
    <dbReference type="NCBI Taxonomy" id="2976702"/>
    <lineage>
        <taxon>Bacteria</taxon>
        <taxon>Pseudomonadati</taxon>
        <taxon>Pseudomonadota</taxon>
        <taxon>Betaproteobacteria</taxon>
        <taxon>Burkholderiales</taxon>
        <taxon>Comamonadaceae</taxon>
        <taxon>Acidovorax</taxon>
    </lineage>
</organism>
<keyword evidence="1" id="KW-0175">Coiled coil</keyword>
<protein>
    <submittedName>
        <fullName evidence="3">DUF2799 domain-containing protein</fullName>
    </submittedName>
</protein>
<keyword evidence="4" id="KW-1185">Reference proteome</keyword>
<accession>A0ABT2PKG5</accession>
<evidence type="ECO:0000256" key="2">
    <source>
        <dbReference type="SAM" id="SignalP"/>
    </source>
</evidence>
<feature type="chain" id="PRO_5045292069" evidence="2">
    <location>
        <begin position="26"/>
        <end position="180"/>
    </location>
</feature>
<dbReference type="EMBL" id="JAODYH010000003">
    <property type="protein sequence ID" value="MCT9809737.1"/>
    <property type="molecule type" value="Genomic_DNA"/>
</dbReference>
<dbReference type="Proteomes" id="UP001525968">
    <property type="component" value="Unassembled WGS sequence"/>
</dbReference>
<dbReference type="Pfam" id="PF10973">
    <property type="entry name" value="DUF2799"/>
    <property type="match status" value="1"/>
</dbReference>
<keyword evidence="2" id="KW-0732">Signal</keyword>
<dbReference type="PROSITE" id="PS51257">
    <property type="entry name" value="PROKAR_LIPOPROTEIN"/>
    <property type="match status" value="1"/>
</dbReference>
<evidence type="ECO:0000313" key="4">
    <source>
        <dbReference type="Proteomes" id="UP001525968"/>
    </source>
</evidence>
<reference evidence="3 4" key="1">
    <citation type="submission" date="2022-09" db="EMBL/GenBank/DDBJ databases">
        <title>Draft genome of isolate Be4.</title>
        <authorList>
            <person name="Sanchez-Castro I."/>
            <person name="Martinez-Rodriguez P."/>
            <person name="Descostes M."/>
            <person name="Merroun M."/>
        </authorList>
    </citation>
    <scope>NUCLEOTIDE SEQUENCE [LARGE SCALE GENOMIC DNA]</scope>
    <source>
        <strain evidence="3 4">Be4</strain>
    </source>
</reference>
<feature type="signal peptide" evidence="2">
    <location>
        <begin position="1"/>
        <end position="25"/>
    </location>
</feature>